<sequence length="318" mass="33272">MTQPQPSTSESAPQWFTARQILDAVSPRRARQLLAQTLQDGFRPEEDPARDNVPAGEGHMLLMPSVLGPWSGIKVASVSPGNPQRGLPRIQATYLLLNTATLTVRAMMEGNALTTLRTPAISALAADHLATPDARTLMVFGTGPQALSHIEAFADVRALDEVVVCGRSPEKVDAAVEHARSLGLTARAGNADEVGSADLVVCATSASQPLFDGTLVRDSACVVAMGSHEPGARELDDALMARAQVVVEDRGTALREAGDVIQAVAHGALAEEALVPLADVVAGRAAVAEDRPRVFKCVGMSWQDLAVAAGVLEAADTP</sequence>
<dbReference type="Pfam" id="PF02423">
    <property type="entry name" value="OCD_Mu_crystall"/>
    <property type="match status" value="1"/>
</dbReference>
<dbReference type="AlphaFoldDB" id="A0AAX2SFH3"/>
<gene>
    <name evidence="1" type="ORF">E4P33_02870</name>
</gene>
<dbReference type="PIRSF" id="PIRSF001439">
    <property type="entry name" value="CryM"/>
    <property type="match status" value="1"/>
</dbReference>
<proteinExistence type="predicted"/>
<organism evidence="1 2">
    <name type="scientific">Kocuria rhizophila</name>
    <dbReference type="NCBI Taxonomy" id="72000"/>
    <lineage>
        <taxon>Bacteria</taxon>
        <taxon>Bacillati</taxon>
        <taxon>Actinomycetota</taxon>
        <taxon>Actinomycetes</taxon>
        <taxon>Micrococcales</taxon>
        <taxon>Micrococcaceae</taxon>
        <taxon>Kocuria</taxon>
    </lineage>
</organism>
<comment type="caution">
    <text evidence="1">The sequence shown here is derived from an EMBL/GenBank/DDBJ whole genome shotgun (WGS) entry which is preliminary data.</text>
</comment>
<evidence type="ECO:0000313" key="2">
    <source>
        <dbReference type="Proteomes" id="UP000298017"/>
    </source>
</evidence>
<dbReference type="GeneID" id="93233331"/>
<dbReference type="EMBL" id="SPNK01000002">
    <property type="protein sequence ID" value="TFI02560.1"/>
    <property type="molecule type" value="Genomic_DNA"/>
</dbReference>
<reference evidence="1 2" key="1">
    <citation type="submission" date="2019-03" db="EMBL/GenBank/DDBJ databases">
        <title>Genome Sequencing and Assembly of Various Microbes Isolated from Alder Root Nodule.</title>
        <authorList>
            <person name="Swanson E."/>
            <person name="Sevigny J.L."/>
            <person name="Pesce C."/>
            <person name="Davis I."/>
            <person name="Kleiner V."/>
            <person name="Tisa L."/>
        </authorList>
    </citation>
    <scope>NUCLEOTIDE SEQUENCE [LARGE SCALE GENOMIC DNA]</scope>
    <source>
        <strain evidence="1 2">4R-31</strain>
    </source>
</reference>
<dbReference type="InterPro" id="IPR036291">
    <property type="entry name" value="NAD(P)-bd_dom_sf"/>
</dbReference>
<dbReference type="Gene3D" id="3.40.50.720">
    <property type="entry name" value="NAD(P)-binding Rossmann-like Domain"/>
    <property type="match status" value="1"/>
</dbReference>
<evidence type="ECO:0000313" key="1">
    <source>
        <dbReference type="EMBL" id="TFI02560.1"/>
    </source>
</evidence>
<dbReference type="Gene3D" id="3.30.1780.10">
    <property type="entry name" value="ornithine cyclodeaminase, domain 1"/>
    <property type="match status" value="1"/>
</dbReference>
<dbReference type="SUPFAM" id="SSF51735">
    <property type="entry name" value="NAD(P)-binding Rossmann-fold domains"/>
    <property type="match status" value="1"/>
</dbReference>
<name>A0AAX2SFH3_KOCRH</name>
<dbReference type="Proteomes" id="UP000298017">
    <property type="component" value="Unassembled WGS sequence"/>
</dbReference>
<dbReference type="PANTHER" id="PTHR13812:SF19">
    <property type="entry name" value="KETIMINE REDUCTASE MU-CRYSTALLIN"/>
    <property type="match status" value="1"/>
</dbReference>
<accession>A0AAX2SFH3</accession>
<dbReference type="PANTHER" id="PTHR13812">
    <property type="entry name" value="KETIMINE REDUCTASE MU-CRYSTALLIN"/>
    <property type="match status" value="1"/>
</dbReference>
<keyword evidence="2" id="KW-1185">Reference proteome</keyword>
<dbReference type="InterPro" id="IPR003462">
    <property type="entry name" value="ODC_Mu_crystall"/>
</dbReference>
<dbReference type="InterPro" id="IPR023401">
    <property type="entry name" value="ODC_N"/>
</dbReference>
<dbReference type="GO" id="GO:0005737">
    <property type="term" value="C:cytoplasm"/>
    <property type="evidence" value="ECO:0007669"/>
    <property type="project" value="TreeGrafter"/>
</dbReference>
<protein>
    <submittedName>
        <fullName evidence="1">Ornithine cyclodeaminase family protein</fullName>
    </submittedName>
</protein>
<dbReference type="RefSeq" id="WP_059281239.1">
    <property type="nucleotide sequence ID" value="NZ_CAJFZU010000003.1"/>
</dbReference>